<gene>
    <name evidence="2" type="ORF">GCM10008961_11950</name>
</gene>
<dbReference type="PROSITE" id="PS50887">
    <property type="entry name" value="GGDEF"/>
    <property type="match status" value="1"/>
</dbReference>
<dbReference type="Proteomes" id="UP000620633">
    <property type="component" value="Unassembled WGS sequence"/>
</dbReference>
<dbReference type="NCBIfam" id="TIGR00254">
    <property type="entry name" value="GGDEF"/>
    <property type="match status" value="1"/>
</dbReference>
<dbReference type="Gene3D" id="1.25.40.10">
    <property type="entry name" value="Tetratricopeptide repeat domain"/>
    <property type="match status" value="2"/>
</dbReference>
<dbReference type="InterPro" id="IPR050469">
    <property type="entry name" value="Diguanylate_Cyclase"/>
</dbReference>
<evidence type="ECO:0000259" key="1">
    <source>
        <dbReference type="PROSITE" id="PS50887"/>
    </source>
</evidence>
<sequence length="1090" mass="117165">MDATTLTGMLLSVTHTQSLRDELTSLHLRAQFQRDLNMQVASGRCTLLLCDLDHLKTLNDTFGHAAGDEALRAVGLTLRAYLPPDWEAYRLGGDEFAVLSGAGVDTMARWALDLLEALRSRPRSLRLSMGLAALGEPGVQTSGSLRDRADARLYSAKRLGRAQLVTTDIQHPFALQDHRLLDRDSELQTVTAFLRGAFVKGGQLRVHARTGCGLTRFLNHADVVARHLGYRTLSVTGSPASVQRELGAWSTAALDGSPTDAAPAELAAALAQDRARPLLLILDRPEYFDPATSEQLRSLRSCARTVITGFNEDAGNVQIAETLTLPPLNAETLKAVAANLSPEPLPEGVLAWLAQQSQGCPRDLQRWLEALLLEARLRLLGPAELLAQEDGPRSVAALLPRPYLPSLPPMIGRQQTMREAERALHSWPILTLTGPPGRGRTRLARQLLMELQGHLAGGVTTLSLQGAHSPEAAMARLGEALSGEAAPSADEQVVGRLLARRPTLLLIDDVTPELLGAQRLARLSAMAPLSRLILTADAALDIPQERCLPLPPLTDGQVRAALELTAQHPDAPPGPEAPQPDASPPDFLPLDALCEWVQGEPEQLAVAQSTLRTLGWQAGSAYLLRQSAQAGHRWAQFGTYERRVLTGLAGCGAPFSMNLARQLTGASPFMLRALVDQHVLLPAGAGLYALSAGFQTHAQRAVRRAPGRHRELTASALSYAAALAGDAPPGSAAWFAQLDGTWPELRPLLGGLLGSGRADPAGLARLLVTVTPYRTARGQLHDARDELSRVLELSVGSVRAELHTALAGVLQHLGAHAEAESHADRAQRQARADDRPEVALRAGLIRARILHRRSQYVRSRQMFQRLQAQTAGHPPELLVLALDGVARSSVFLGDLDTAAAHAGQARTLAAPLSLPLLLADTLNTSALIASEARELDRAETLFTQALHLHEQVRHHNGVTLNLTGLAWNALLAGQYARCAALSRRVLRRAEDSAQRWEIGNALLNLGHAQLAGDLPGDPQALFRQAREIARQCDAPSLEAEAMGGEAAYLARHGQRAEAQVRLHEALAHPGMSAEARAFFAPLIVELTATG</sequence>
<dbReference type="PANTHER" id="PTHR45138:SF9">
    <property type="entry name" value="DIGUANYLATE CYCLASE DGCM-RELATED"/>
    <property type="match status" value="1"/>
</dbReference>
<dbReference type="SMART" id="SM00267">
    <property type="entry name" value="GGDEF"/>
    <property type="match status" value="1"/>
</dbReference>
<protein>
    <recommendedName>
        <fullName evidence="1">GGDEF domain-containing protein</fullName>
    </recommendedName>
</protein>
<dbReference type="InterPro" id="IPR029787">
    <property type="entry name" value="Nucleotide_cyclase"/>
</dbReference>
<dbReference type="Gene3D" id="3.40.50.300">
    <property type="entry name" value="P-loop containing nucleotide triphosphate hydrolases"/>
    <property type="match status" value="1"/>
</dbReference>
<evidence type="ECO:0000313" key="2">
    <source>
        <dbReference type="EMBL" id="GGS22088.1"/>
    </source>
</evidence>
<keyword evidence="3" id="KW-1185">Reference proteome</keyword>
<accession>A0ABQ2SDP2</accession>
<dbReference type="InterPro" id="IPR011990">
    <property type="entry name" value="TPR-like_helical_dom_sf"/>
</dbReference>
<dbReference type="EMBL" id="BMQO01000003">
    <property type="protein sequence ID" value="GGS22088.1"/>
    <property type="molecule type" value="Genomic_DNA"/>
</dbReference>
<dbReference type="CDD" id="cd01949">
    <property type="entry name" value="GGDEF"/>
    <property type="match status" value="1"/>
</dbReference>
<dbReference type="Gene3D" id="3.30.70.270">
    <property type="match status" value="1"/>
</dbReference>
<dbReference type="InterPro" id="IPR027417">
    <property type="entry name" value="P-loop_NTPase"/>
</dbReference>
<evidence type="ECO:0000313" key="3">
    <source>
        <dbReference type="Proteomes" id="UP000620633"/>
    </source>
</evidence>
<dbReference type="SUPFAM" id="SSF52540">
    <property type="entry name" value="P-loop containing nucleoside triphosphate hydrolases"/>
    <property type="match status" value="2"/>
</dbReference>
<proteinExistence type="predicted"/>
<dbReference type="SUPFAM" id="SSF48452">
    <property type="entry name" value="TPR-like"/>
    <property type="match status" value="2"/>
</dbReference>
<reference evidence="3" key="1">
    <citation type="journal article" date="2019" name="Int. J. Syst. Evol. Microbiol.">
        <title>The Global Catalogue of Microorganisms (GCM) 10K type strain sequencing project: providing services to taxonomists for standard genome sequencing and annotation.</title>
        <authorList>
            <consortium name="The Broad Institute Genomics Platform"/>
            <consortium name="The Broad Institute Genome Sequencing Center for Infectious Disease"/>
            <person name="Wu L."/>
            <person name="Ma J."/>
        </authorList>
    </citation>
    <scope>NUCLEOTIDE SEQUENCE [LARGE SCALE GENOMIC DNA]</scope>
    <source>
        <strain evidence="3">JCM 31406</strain>
    </source>
</reference>
<dbReference type="InterPro" id="IPR000160">
    <property type="entry name" value="GGDEF_dom"/>
</dbReference>
<feature type="domain" description="GGDEF" evidence="1">
    <location>
        <begin position="43"/>
        <end position="169"/>
    </location>
</feature>
<dbReference type="PANTHER" id="PTHR45138">
    <property type="entry name" value="REGULATORY COMPONENTS OF SENSORY TRANSDUCTION SYSTEM"/>
    <property type="match status" value="1"/>
</dbReference>
<dbReference type="InterPro" id="IPR043128">
    <property type="entry name" value="Rev_trsase/Diguanyl_cyclase"/>
</dbReference>
<organism evidence="2 3">
    <name type="scientific">Deinococcus knuensis</name>
    <dbReference type="NCBI Taxonomy" id="1837380"/>
    <lineage>
        <taxon>Bacteria</taxon>
        <taxon>Thermotogati</taxon>
        <taxon>Deinococcota</taxon>
        <taxon>Deinococci</taxon>
        <taxon>Deinococcales</taxon>
        <taxon>Deinococcaceae</taxon>
        <taxon>Deinococcus</taxon>
    </lineage>
</organism>
<dbReference type="Pfam" id="PF00990">
    <property type="entry name" value="GGDEF"/>
    <property type="match status" value="1"/>
</dbReference>
<dbReference type="SUPFAM" id="SSF55073">
    <property type="entry name" value="Nucleotide cyclase"/>
    <property type="match status" value="1"/>
</dbReference>
<comment type="caution">
    <text evidence="2">The sequence shown here is derived from an EMBL/GenBank/DDBJ whole genome shotgun (WGS) entry which is preliminary data.</text>
</comment>
<name>A0ABQ2SDP2_9DEIO</name>